<accession>A0ACC0S787</accession>
<sequence>MYPKQCPRKEAYKSSVQLKSTDKAILSGQHELAITNSSCFLLLAALVPLTPSVLMLVPAKVLARMSSIPFIPLLSNSSWYDFNLAQAEAVSILGFWKFWQAFGTGTFWCPVGTWKMKLILVCVKSTTTYRIFKVSSRLSYH</sequence>
<reference evidence="1 2" key="1">
    <citation type="journal article" date="2006" name="Science">
        <title>The genome of black cottonwood, Populus trichocarpa (Torr. &amp; Gray).</title>
        <authorList>
            <person name="Tuskan G.A."/>
            <person name="Difazio S."/>
            <person name="Jansson S."/>
            <person name="Bohlmann J."/>
            <person name="Grigoriev I."/>
            <person name="Hellsten U."/>
            <person name="Putnam N."/>
            <person name="Ralph S."/>
            <person name="Rombauts S."/>
            <person name="Salamov A."/>
            <person name="Schein J."/>
            <person name="Sterck L."/>
            <person name="Aerts A."/>
            <person name="Bhalerao R.R."/>
            <person name="Bhalerao R.P."/>
            <person name="Blaudez D."/>
            <person name="Boerjan W."/>
            <person name="Brun A."/>
            <person name="Brunner A."/>
            <person name="Busov V."/>
            <person name="Campbell M."/>
            <person name="Carlson J."/>
            <person name="Chalot M."/>
            <person name="Chapman J."/>
            <person name="Chen G.L."/>
            <person name="Cooper D."/>
            <person name="Coutinho P.M."/>
            <person name="Couturier J."/>
            <person name="Covert S."/>
            <person name="Cronk Q."/>
            <person name="Cunningham R."/>
            <person name="Davis J."/>
            <person name="Degroeve S."/>
            <person name="Dejardin A."/>
            <person name="Depamphilis C."/>
            <person name="Detter J."/>
            <person name="Dirks B."/>
            <person name="Dubchak I."/>
            <person name="Duplessis S."/>
            <person name="Ehlting J."/>
            <person name="Ellis B."/>
            <person name="Gendler K."/>
            <person name="Goodstein D."/>
            <person name="Gribskov M."/>
            <person name="Grimwood J."/>
            <person name="Groover A."/>
            <person name="Gunter L."/>
            <person name="Hamberger B."/>
            <person name="Heinze B."/>
            <person name="Helariutta Y."/>
            <person name="Henrissat B."/>
            <person name="Holligan D."/>
            <person name="Holt R."/>
            <person name="Huang W."/>
            <person name="Islam-Faridi N."/>
            <person name="Jones S."/>
            <person name="Jones-Rhoades M."/>
            <person name="Jorgensen R."/>
            <person name="Joshi C."/>
            <person name="Kangasjarvi J."/>
            <person name="Karlsson J."/>
            <person name="Kelleher C."/>
            <person name="Kirkpatrick R."/>
            <person name="Kirst M."/>
            <person name="Kohler A."/>
            <person name="Kalluri U."/>
            <person name="Larimer F."/>
            <person name="Leebens-Mack J."/>
            <person name="Leple J.C."/>
            <person name="Locascio P."/>
            <person name="Lou Y."/>
            <person name="Lucas S."/>
            <person name="Martin F."/>
            <person name="Montanini B."/>
            <person name="Napoli C."/>
            <person name="Nelson D.R."/>
            <person name="Nelson C."/>
            <person name="Nieminen K."/>
            <person name="Nilsson O."/>
            <person name="Pereda V."/>
            <person name="Peter G."/>
            <person name="Philippe R."/>
            <person name="Pilate G."/>
            <person name="Poliakov A."/>
            <person name="Razumovskaya J."/>
            <person name="Richardson P."/>
            <person name="Rinaldi C."/>
            <person name="Ritland K."/>
            <person name="Rouze P."/>
            <person name="Ryaboy D."/>
            <person name="Schmutz J."/>
            <person name="Schrader J."/>
            <person name="Segerman B."/>
            <person name="Shin H."/>
            <person name="Siddiqui A."/>
            <person name="Sterky F."/>
            <person name="Terry A."/>
            <person name="Tsai C.J."/>
            <person name="Uberbacher E."/>
            <person name="Unneberg P."/>
            <person name="Vahala J."/>
            <person name="Wall K."/>
            <person name="Wessler S."/>
            <person name="Yang G."/>
            <person name="Yin T."/>
            <person name="Douglas C."/>
            <person name="Marra M."/>
            <person name="Sandberg G."/>
            <person name="Van de Peer Y."/>
            <person name="Rokhsar D."/>
        </authorList>
    </citation>
    <scope>NUCLEOTIDE SEQUENCE [LARGE SCALE GENOMIC DNA]</scope>
    <source>
        <strain evidence="2">cv. Nisqually</strain>
    </source>
</reference>
<name>A0ACC0S787_POPTR</name>
<dbReference type="EMBL" id="CM009301">
    <property type="protein sequence ID" value="KAI9384760.1"/>
    <property type="molecule type" value="Genomic_DNA"/>
</dbReference>
<dbReference type="Proteomes" id="UP000006729">
    <property type="component" value="Chromosome 12"/>
</dbReference>
<organism evidence="1 2">
    <name type="scientific">Populus trichocarpa</name>
    <name type="common">Western balsam poplar</name>
    <name type="synonym">Populus balsamifera subsp. trichocarpa</name>
    <dbReference type="NCBI Taxonomy" id="3694"/>
    <lineage>
        <taxon>Eukaryota</taxon>
        <taxon>Viridiplantae</taxon>
        <taxon>Streptophyta</taxon>
        <taxon>Embryophyta</taxon>
        <taxon>Tracheophyta</taxon>
        <taxon>Spermatophyta</taxon>
        <taxon>Magnoliopsida</taxon>
        <taxon>eudicotyledons</taxon>
        <taxon>Gunneridae</taxon>
        <taxon>Pentapetalae</taxon>
        <taxon>rosids</taxon>
        <taxon>fabids</taxon>
        <taxon>Malpighiales</taxon>
        <taxon>Salicaceae</taxon>
        <taxon>Saliceae</taxon>
        <taxon>Populus</taxon>
    </lineage>
</organism>
<evidence type="ECO:0000313" key="1">
    <source>
        <dbReference type="EMBL" id="KAI9384760.1"/>
    </source>
</evidence>
<keyword evidence="2" id="KW-1185">Reference proteome</keyword>
<gene>
    <name evidence="1" type="ORF">POPTR_012G106675v4</name>
</gene>
<evidence type="ECO:0000313" key="2">
    <source>
        <dbReference type="Proteomes" id="UP000006729"/>
    </source>
</evidence>
<protein>
    <submittedName>
        <fullName evidence="1">Uncharacterized protein</fullName>
    </submittedName>
</protein>
<comment type="caution">
    <text evidence="1">The sequence shown here is derived from an EMBL/GenBank/DDBJ whole genome shotgun (WGS) entry which is preliminary data.</text>
</comment>
<proteinExistence type="predicted"/>